<evidence type="ECO:0000256" key="1">
    <source>
        <dbReference type="SAM" id="MobiDB-lite"/>
    </source>
</evidence>
<proteinExistence type="predicted"/>
<comment type="caution">
    <text evidence="2">The sequence shown here is derived from an EMBL/GenBank/DDBJ whole genome shotgun (WGS) entry which is preliminary data.</text>
</comment>
<dbReference type="GeneID" id="78777617"/>
<dbReference type="KEGG" id="crq:GCK72_022997"/>
<evidence type="ECO:0000313" key="2">
    <source>
        <dbReference type="EMBL" id="KAF1746541.1"/>
    </source>
</evidence>
<accession>A0A6A5FVU0</accession>
<dbReference type="CTD" id="78777617"/>
<organism evidence="2 3">
    <name type="scientific">Caenorhabditis remanei</name>
    <name type="common">Caenorhabditis vulgaris</name>
    <dbReference type="NCBI Taxonomy" id="31234"/>
    <lineage>
        <taxon>Eukaryota</taxon>
        <taxon>Metazoa</taxon>
        <taxon>Ecdysozoa</taxon>
        <taxon>Nematoda</taxon>
        <taxon>Chromadorea</taxon>
        <taxon>Rhabditida</taxon>
        <taxon>Rhabditina</taxon>
        <taxon>Rhabditomorpha</taxon>
        <taxon>Rhabditoidea</taxon>
        <taxon>Rhabditidae</taxon>
        <taxon>Peloderinae</taxon>
        <taxon>Caenorhabditis</taxon>
    </lineage>
</organism>
<feature type="region of interest" description="Disordered" evidence="1">
    <location>
        <begin position="90"/>
        <end position="124"/>
    </location>
</feature>
<gene>
    <name evidence="2" type="ORF">GCK72_022997</name>
</gene>
<reference evidence="2 3" key="1">
    <citation type="submission" date="2019-12" db="EMBL/GenBank/DDBJ databases">
        <title>Chromosome-level assembly of the Caenorhabditis remanei genome.</title>
        <authorList>
            <person name="Teterina A.A."/>
            <person name="Willis J.H."/>
            <person name="Phillips P.C."/>
        </authorList>
    </citation>
    <scope>NUCLEOTIDE SEQUENCE [LARGE SCALE GENOMIC DNA]</scope>
    <source>
        <strain evidence="2 3">PX506</strain>
        <tissue evidence="2">Whole organism</tissue>
    </source>
</reference>
<dbReference type="RefSeq" id="XP_053578737.1">
    <property type="nucleotide sequence ID" value="XM_053735171.1"/>
</dbReference>
<protein>
    <submittedName>
        <fullName evidence="2">Uncharacterized protein</fullName>
    </submittedName>
</protein>
<dbReference type="EMBL" id="WUAV01000006">
    <property type="protein sequence ID" value="KAF1746541.1"/>
    <property type="molecule type" value="Genomic_DNA"/>
</dbReference>
<dbReference type="AlphaFoldDB" id="A0A6A5FVU0"/>
<name>A0A6A5FVU0_CAERE</name>
<sequence>MLKLFKLKTSPLAVHALRLQSSQLRRFPKIVFSNYPCTKHQGVEANTQSTSFCQTKRTSYPESRSTSNKLYTIYGQSRAVVIGEKILQGNEEVRNSSTRKEAEDSSTRKPDLQVHAQRIGKESS</sequence>
<dbReference type="Proteomes" id="UP000483820">
    <property type="component" value="Chromosome X"/>
</dbReference>
<feature type="compositionally biased region" description="Basic and acidic residues" evidence="1">
    <location>
        <begin position="91"/>
        <end position="112"/>
    </location>
</feature>
<evidence type="ECO:0000313" key="3">
    <source>
        <dbReference type="Proteomes" id="UP000483820"/>
    </source>
</evidence>